<name>A0A5J9TDH0_9POAL</name>
<organism evidence="1 3">
    <name type="scientific">Eragrostis curvula</name>
    <name type="common">weeping love grass</name>
    <dbReference type="NCBI Taxonomy" id="38414"/>
    <lineage>
        <taxon>Eukaryota</taxon>
        <taxon>Viridiplantae</taxon>
        <taxon>Streptophyta</taxon>
        <taxon>Embryophyta</taxon>
        <taxon>Tracheophyta</taxon>
        <taxon>Spermatophyta</taxon>
        <taxon>Magnoliopsida</taxon>
        <taxon>Liliopsida</taxon>
        <taxon>Poales</taxon>
        <taxon>Poaceae</taxon>
        <taxon>PACMAD clade</taxon>
        <taxon>Chloridoideae</taxon>
        <taxon>Eragrostideae</taxon>
        <taxon>Eragrostidinae</taxon>
        <taxon>Eragrostis</taxon>
    </lineage>
</organism>
<dbReference type="Proteomes" id="UP000324897">
    <property type="component" value="Chromosome 3"/>
</dbReference>
<gene>
    <name evidence="1" type="ORF">EJB05_42877</name>
    <name evidence="2" type="ORF">EJB05_42878</name>
</gene>
<feature type="non-terminal residue" evidence="1">
    <location>
        <position position="1"/>
    </location>
</feature>
<proteinExistence type="predicted"/>
<accession>A0A5J9TDH0</accession>
<dbReference type="Gramene" id="TVU09406">
    <property type="protein sequence ID" value="TVU09406"/>
    <property type="gene ID" value="EJB05_42878"/>
</dbReference>
<evidence type="ECO:0000313" key="2">
    <source>
        <dbReference type="EMBL" id="TVU09406.1"/>
    </source>
</evidence>
<dbReference type="EMBL" id="RWGY01000039">
    <property type="protein sequence ID" value="TVU09405.1"/>
    <property type="molecule type" value="Genomic_DNA"/>
</dbReference>
<sequence>MFTTAVRNTDLKDGLPELDEHMFLVVPLVLLRDTSGDVPELVIVIEKHRSVTRKSTTPPLLMAPMRLQRWGESRNTHVLE</sequence>
<reference evidence="1 3" key="1">
    <citation type="journal article" date="2019" name="Sci. Rep.">
        <title>A high-quality genome of Eragrostis curvula grass provides insights into Poaceae evolution and supports new strategies to enhance forage quality.</title>
        <authorList>
            <person name="Carballo J."/>
            <person name="Santos B.A.C.M."/>
            <person name="Zappacosta D."/>
            <person name="Garbus I."/>
            <person name="Selva J.P."/>
            <person name="Gallo C.A."/>
            <person name="Diaz A."/>
            <person name="Albertini E."/>
            <person name="Caccamo M."/>
            <person name="Echenique V."/>
        </authorList>
    </citation>
    <scope>NUCLEOTIDE SEQUENCE [LARGE SCALE GENOMIC DNA]</scope>
    <source>
        <strain evidence="3">cv. Victoria</strain>
        <tissue evidence="1">Leaf</tissue>
    </source>
</reference>
<dbReference type="AlphaFoldDB" id="A0A5J9TDH0"/>
<comment type="caution">
    <text evidence="1">The sequence shown here is derived from an EMBL/GenBank/DDBJ whole genome shotgun (WGS) entry which is preliminary data.</text>
</comment>
<keyword evidence="3" id="KW-1185">Reference proteome</keyword>
<protein>
    <submittedName>
        <fullName evidence="1">Uncharacterized protein</fullName>
    </submittedName>
</protein>
<dbReference type="Gramene" id="TVU09405">
    <property type="protein sequence ID" value="TVU09405"/>
    <property type="gene ID" value="EJB05_42877"/>
</dbReference>
<evidence type="ECO:0000313" key="1">
    <source>
        <dbReference type="EMBL" id="TVU09405.1"/>
    </source>
</evidence>
<dbReference type="EMBL" id="RWGY01000039">
    <property type="protein sequence ID" value="TVU09406.1"/>
    <property type="molecule type" value="Genomic_DNA"/>
</dbReference>
<evidence type="ECO:0000313" key="3">
    <source>
        <dbReference type="Proteomes" id="UP000324897"/>
    </source>
</evidence>